<evidence type="ECO:0008006" key="11">
    <source>
        <dbReference type="Google" id="ProtNLM"/>
    </source>
</evidence>
<dbReference type="Gene3D" id="3.10.110.10">
    <property type="entry name" value="Ubiquitin Conjugating Enzyme"/>
    <property type="match status" value="1"/>
</dbReference>
<dbReference type="Pfam" id="PF13385">
    <property type="entry name" value="Laminin_G_3"/>
    <property type="match status" value="2"/>
</dbReference>
<dbReference type="Gene3D" id="3.30.40.10">
    <property type="entry name" value="Zinc/RING finger domain, C3HC4 (zinc finger)"/>
    <property type="match status" value="1"/>
</dbReference>
<comment type="caution">
    <text evidence="9">The sequence shown here is derived from an EMBL/GenBank/DDBJ whole genome shotgun (WGS) entry which is preliminary data.</text>
</comment>
<dbReference type="SUPFAM" id="SSF57850">
    <property type="entry name" value="RING/U-box"/>
    <property type="match status" value="1"/>
</dbReference>
<dbReference type="InterPro" id="IPR017907">
    <property type="entry name" value="Znf_RING_CS"/>
</dbReference>
<evidence type="ECO:0000259" key="7">
    <source>
        <dbReference type="PROSITE" id="PS50089"/>
    </source>
</evidence>
<dbReference type="Gene3D" id="2.60.120.200">
    <property type="match status" value="2"/>
</dbReference>
<dbReference type="PROSITE" id="PS50089">
    <property type="entry name" value="ZF_RING_2"/>
    <property type="match status" value="1"/>
</dbReference>
<organism evidence="9 10">
    <name type="scientific">Planoprotostelium fungivorum</name>
    <dbReference type="NCBI Taxonomy" id="1890364"/>
    <lineage>
        <taxon>Eukaryota</taxon>
        <taxon>Amoebozoa</taxon>
        <taxon>Evosea</taxon>
        <taxon>Variosea</taxon>
        <taxon>Cavosteliida</taxon>
        <taxon>Cavosteliaceae</taxon>
        <taxon>Planoprotostelium</taxon>
    </lineage>
</organism>
<evidence type="ECO:0000256" key="4">
    <source>
        <dbReference type="ARBA" id="ARBA00022833"/>
    </source>
</evidence>
<dbReference type="Proteomes" id="UP000241769">
    <property type="component" value="Unassembled WGS sequence"/>
</dbReference>
<protein>
    <recommendedName>
        <fullName evidence="11">UBC core domain-containing protein</fullName>
    </recommendedName>
</protein>
<reference evidence="9 10" key="1">
    <citation type="journal article" date="2018" name="Genome Biol. Evol.">
        <title>Multiple Roots of Fruiting Body Formation in Amoebozoa.</title>
        <authorList>
            <person name="Hillmann F."/>
            <person name="Forbes G."/>
            <person name="Novohradska S."/>
            <person name="Ferling I."/>
            <person name="Riege K."/>
            <person name="Groth M."/>
            <person name="Westermann M."/>
            <person name="Marz M."/>
            <person name="Spaller T."/>
            <person name="Winckler T."/>
            <person name="Schaap P."/>
            <person name="Glockner G."/>
        </authorList>
    </citation>
    <scope>NUCLEOTIDE SEQUENCE [LARGE SCALE GENOMIC DNA]</scope>
    <source>
        <strain evidence="9 10">Jena</strain>
    </source>
</reference>
<dbReference type="InterPro" id="IPR016135">
    <property type="entry name" value="UBQ-conjugating_enzyme/RWD"/>
</dbReference>
<dbReference type="InterPro" id="IPR006558">
    <property type="entry name" value="LamG-like"/>
</dbReference>
<evidence type="ECO:0000256" key="6">
    <source>
        <dbReference type="PROSITE-ProRule" id="PRU00175"/>
    </source>
</evidence>
<dbReference type="PROSITE" id="PS00518">
    <property type="entry name" value="ZF_RING_1"/>
    <property type="match status" value="1"/>
</dbReference>
<evidence type="ECO:0000256" key="1">
    <source>
        <dbReference type="ARBA" id="ARBA00022723"/>
    </source>
</evidence>
<dbReference type="InterPro" id="IPR000608">
    <property type="entry name" value="UBC"/>
</dbReference>
<dbReference type="InterPro" id="IPR013083">
    <property type="entry name" value="Znf_RING/FYVE/PHD"/>
</dbReference>
<evidence type="ECO:0000259" key="8">
    <source>
        <dbReference type="PROSITE" id="PS50127"/>
    </source>
</evidence>
<dbReference type="Pfam" id="PF00179">
    <property type="entry name" value="UQ_con"/>
    <property type="match status" value="1"/>
</dbReference>
<sequence length="1100" mass="121097">MSTVSLQKDTRSPSKAEIFLNDKEMKEKEACPLCNETFELIELISHVETCEGNVSDEEDTDLKLARQLQDEEDQKQRERNSKTKCQKCQKQIQVEDIYILDDCGHKFCRECLKEHVTSTLYKTATIVCPTKDCKAQLSVRDVKEFSPNYSSDKKSMFKSQASGTATERLMSELKQIMNSDSEKNGFTAEPIDDNLYQWEICLFNFDSPMKEDMKQLGMDHVTMHAVFPKSYPFTPPYIRVIEPRFAFRTGHITIGGSICFELLTLSHWTPDTRRNLLLCDTFRLPYTKETATSMESVPKQHVPTSLRLSRATTSFETKLANKQHTKHTNNYLLLNLTMRNAIALLLLALSATSVWADTCQSGYSWCSGINACYDPSQYDCVSDQYNGQNRLCGLGTFSCNDVCIASCAYQCGTDGGYTIRSDRTCPAPPACVNDNTIACGDACYDKTKFCCVSGQPQDITTCPPPTSPVSDTTSTCPFGIYNVASLLDGQLRMNLGRIAPASSFNLSAGALYDQKGLRYSISSNGQLQASITPDNLFAISGDFLSRNGSLVWYLCPAAASNGSNLFVRKINNVACYATYLYVTLSCPTLPAALSTKPITFTLPSSSDQLPAATTYISPTSSIPLTTAPCVPGGVTIPVPFTYYSFDSGIANGLLKDDSGKGRYATLLGLPKSIEGKTKLGLSFNSSQGLQGLRMDQTAGLDGDFSITTWLKVLDSDKVMKIVSTKKGLFSQLTGWELSLSPKTKTVTFTSGFSSVSWKIDYTNDTWFHLAFTAEKTGKVNLYINGVAGATQTIPLSKCTGSLYIASDKFISNFKGALDDFLLFNQTLSVQHILSIISNRCLPVTVPSTDNIVSTTTLPPTPTTKIAGKKCGLPWLYWSFDKIKLAKCIDDSGHGRHGSFSTDFSLIAGKLRHALSAKNNTRLFVTLPQFELYKLFTVATWLRLNSTVGKIVIASTKTIQTGWELTFDGNAKTITFQSSLGSSVSWNATSLRADAWVHVAVAVGVDRAELFLDANSSGINVGGKLSAFDPLRGSLDEFLVFDRVLDREEITDARDKYLTGAVVPATSWSKQTDSYDWGVGWELASALAGLRLDRLQNWWIF</sequence>
<dbReference type="EMBL" id="MDYQ01000041">
    <property type="protein sequence ID" value="PRP85662.1"/>
    <property type="molecule type" value="Genomic_DNA"/>
</dbReference>
<dbReference type="GO" id="GO:0008270">
    <property type="term" value="F:zinc ion binding"/>
    <property type="evidence" value="ECO:0007669"/>
    <property type="project" value="UniProtKB-KW"/>
</dbReference>
<dbReference type="CDD" id="cd23802">
    <property type="entry name" value="UBCc_UBE2Q"/>
    <property type="match status" value="1"/>
</dbReference>
<evidence type="ECO:0000313" key="9">
    <source>
        <dbReference type="EMBL" id="PRP85662.1"/>
    </source>
</evidence>
<feature type="domain" description="RING-type" evidence="7">
    <location>
        <begin position="85"/>
        <end position="129"/>
    </location>
</feature>
<keyword evidence="10" id="KW-1185">Reference proteome</keyword>
<dbReference type="PROSITE" id="PS50127">
    <property type="entry name" value="UBC_2"/>
    <property type="match status" value="1"/>
</dbReference>
<evidence type="ECO:0000256" key="3">
    <source>
        <dbReference type="ARBA" id="ARBA00022771"/>
    </source>
</evidence>
<dbReference type="InParanoid" id="A0A2P6NNY8"/>
<dbReference type="SUPFAM" id="SSF49899">
    <property type="entry name" value="Concanavalin A-like lectins/glucanases"/>
    <property type="match status" value="2"/>
</dbReference>
<name>A0A2P6NNY8_9EUKA</name>
<keyword evidence="4" id="KW-0862">Zinc</keyword>
<keyword evidence="2" id="KW-0732">Signal</keyword>
<evidence type="ECO:0000256" key="2">
    <source>
        <dbReference type="ARBA" id="ARBA00022729"/>
    </source>
</evidence>
<dbReference type="InterPro" id="IPR013320">
    <property type="entry name" value="ConA-like_dom_sf"/>
</dbReference>
<dbReference type="STRING" id="1890364.A0A2P6NNY8"/>
<keyword evidence="3 6" id="KW-0863">Zinc-finger</keyword>
<dbReference type="AlphaFoldDB" id="A0A2P6NNY8"/>
<dbReference type="InterPro" id="IPR001841">
    <property type="entry name" value="Znf_RING"/>
</dbReference>
<evidence type="ECO:0000313" key="10">
    <source>
        <dbReference type="Proteomes" id="UP000241769"/>
    </source>
</evidence>
<dbReference type="SUPFAM" id="SSF54495">
    <property type="entry name" value="UBC-like"/>
    <property type="match status" value="1"/>
</dbReference>
<dbReference type="SMART" id="SM00560">
    <property type="entry name" value="LamGL"/>
    <property type="match status" value="1"/>
</dbReference>
<evidence type="ECO:0000256" key="5">
    <source>
        <dbReference type="ARBA" id="ARBA00023157"/>
    </source>
</evidence>
<proteinExistence type="predicted"/>
<keyword evidence="5" id="KW-1015">Disulfide bond</keyword>
<feature type="domain" description="UBC core" evidence="8">
    <location>
        <begin position="164"/>
        <end position="337"/>
    </location>
</feature>
<gene>
    <name evidence="9" type="ORF">PROFUN_06496</name>
</gene>
<keyword evidence="1" id="KW-0479">Metal-binding</keyword>
<accession>A0A2P6NNY8</accession>
<dbReference type="OrthoDB" id="109543at2759"/>